<evidence type="ECO:0000313" key="3">
    <source>
        <dbReference type="Proteomes" id="UP000625711"/>
    </source>
</evidence>
<evidence type="ECO:0000313" key="2">
    <source>
        <dbReference type="EMBL" id="KAF7271802.1"/>
    </source>
</evidence>
<name>A0A834HZH6_RHYFE</name>
<comment type="caution">
    <text evidence="2">The sequence shown here is derived from an EMBL/GenBank/DDBJ whole genome shotgun (WGS) entry which is preliminary data.</text>
</comment>
<accession>A0A834HZH6</accession>
<protein>
    <submittedName>
        <fullName evidence="2">Uncharacterized protein</fullName>
    </submittedName>
</protein>
<dbReference type="EMBL" id="JAACXV010013891">
    <property type="protein sequence ID" value="KAF7271802.1"/>
    <property type="molecule type" value="Genomic_DNA"/>
</dbReference>
<evidence type="ECO:0000256" key="1">
    <source>
        <dbReference type="SAM" id="MobiDB-lite"/>
    </source>
</evidence>
<proteinExistence type="predicted"/>
<dbReference type="AlphaFoldDB" id="A0A834HZH6"/>
<organism evidence="2 3">
    <name type="scientific">Rhynchophorus ferrugineus</name>
    <name type="common">Red palm weevil</name>
    <name type="synonym">Curculio ferrugineus</name>
    <dbReference type="NCBI Taxonomy" id="354439"/>
    <lineage>
        <taxon>Eukaryota</taxon>
        <taxon>Metazoa</taxon>
        <taxon>Ecdysozoa</taxon>
        <taxon>Arthropoda</taxon>
        <taxon>Hexapoda</taxon>
        <taxon>Insecta</taxon>
        <taxon>Pterygota</taxon>
        <taxon>Neoptera</taxon>
        <taxon>Endopterygota</taxon>
        <taxon>Coleoptera</taxon>
        <taxon>Polyphaga</taxon>
        <taxon>Cucujiformia</taxon>
        <taxon>Curculionidae</taxon>
        <taxon>Dryophthorinae</taxon>
        <taxon>Rhynchophorus</taxon>
    </lineage>
</organism>
<dbReference type="Proteomes" id="UP000625711">
    <property type="component" value="Unassembled WGS sequence"/>
</dbReference>
<feature type="region of interest" description="Disordered" evidence="1">
    <location>
        <begin position="30"/>
        <end position="70"/>
    </location>
</feature>
<sequence length="115" mass="13043">MNETNEYIKPVKLTDISAWYLSGSRGLREQSLRAGGAGNRDRGRGRVEGRNMNERSRGDSGATLPPHTAPYFQIRKQPPRTALFRRFDYMRSVPGASKINANARVRIKLKLQIEL</sequence>
<reference evidence="2" key="1">
    <citation type="submission" date="2020-08" db="EMBL/GenBank/DDBJ databases">
        <title>Genome sequencing and assembly of the red palm weevil Rhynchophorus ferrugineus.</title>
        <authorList>
            <person name="Dias G.B."/>
            <person name="Bergman C.M."/>
            <person name="Manee M."/>
        </authorList>
    </citation>
    <scope>NUCLEOTIDE SEQUENCE</scope>
    <source>
        <strain evidence="2">AA-2017</strain>
        <tissue evidence="2">Whole larva</tissue>
    </source>
</reference>
<gene>
    <name evidence="2" type="ORF">GWI33_015365</name>
</gene>
<feature type="compositionally biased region" description="Basic and acidic residues" evidence="1">
    <location>
        <begin position="39"/>
        <end position="58"/>
    </location>
</feature>
<keyword evidence="3" id="KW-1185">Reference proteome</keyword>